<proteinExistence type="predicted"/>
<accession>A0A1G6PY02</accession>
<name>A0A1G6PY02_9ACTN</name>
<protein>
    <submittedName>
        <fullName evidence="1">Uncharacterized protein</fullName>
    </submittedName>
</protein>
<dbReference type="OrthoDB" id="3781567at2"/>
<evidence type="ECO:0000313" key="2">
    <source>
        <dbReference type="Proteomes" id="UP000199034"/>
    </source>
</evidence>
<dbReference type="RefSeq" id="WP_090853986.1">
    <property type="nucleotide sequence ID" value="NZ_FMZM01000004.1"/>
</dbReference>
<evidence type="ECO:0000313" key="1">
    <source>
        <dbReference type="EMBL" id="SDC84396.1"/>
    </source>
</evidence>
<dbReference type="EMBL" id="FMZM01000004">
    <property type="protein sequence ID" value="SDC84396.1"/>
    <property type="molecule type" value="Genomic_DNA"/>
</dbReference>
<reference evidence="2" key="1">
    <citation type="submission" date="2016-10" db="EMBL/GenBank/DDBJ databases">
        <authorList>
            <person name="Varghese N."/>
            <person name="Submissions S."/>
        </authorList>
    </citation>
    <scope>NUCLEOTIDE SEQUENCE [LARGE SCALE GENOMIC DNA]</scope>
    <source>
        <strain evidence="2">CGMCC 4.6858</strain>
    </source>
</reference>
<dbReference type="STRING" id="1045774.SAMN05421872_104172"/>
<dbReference type="AlphaFoldDB" id="A0A1G6PY02"/>
<sequence length="164" mass="17464">METIDAPGEQGPQVGLRLVTTYDDTTRRVDLALRGSHGLLVEDGVATPFPVERLWPVVRDLLPPLEHLRADPPSTRHRTGGPPGPTFVEDCRASVVLATVAGSAESEHVSVRTWLATGTELWSVTPGASGNDVRQAQPGSLAELLVWDVTAAMEALVRALEAAS</sequence>
<organism evidence="1 2">
    <name type="scientific">Nocardioides lianchengensis</name>
    <dbReference type="NCBI Taxonomy" id="1045774"/>
    <lineage>
        <taxon>Bacteria</taxon>
        <taxon>Bacillati</taxon>
        <taxon>Actinomycetota</taxon>
        <taxon>Actinomycetes</taxon>
        <taxon>Propionibacteriales</taxon>
        <taxon>Nocardioidaceae</taxon>
        <taxon>Nocardioides</taxon>
    </lineage>
</organism>
<dbReference type="Proteomes" id="UP000199034">
    <property type="component" value="Unassembled WGS sequence"/>
</dbReference>
<gene>
    <name evidence="1" type="ORF">SAMN05421872_104172</name>
</gene>
<keyword evidence="2" id="KW-1185">Reference proteome</keyword>